<dbReference type="Pfam" id="PF00583">
    <property type="entry name" value="Acetyltransf_1"/>
    <property type="match status" value="1"/>
</dbReference>
<evidence type="ECO:0000313" key="5">
    <source>
        <dbReference type="Proteomes" id="UP001346877"/>
    </source>
</evidence>
<reference evidence="4 5" key="1">
    <citation type="submission" date="2022-10" db="EMBL/GenBank/DDBJ databases">
        <title>The complete genomes of actinobacterial strains from the NBC collection.</title>
        <authorList>
            <person name="Joergensen T.S."/>
            <person name="Alvarez Arevalo M."/>
            <person name="Sterndorff E.B."/>
            <person name="Faurdal D."/>
            <person name="Vuksanovic O."/>
            <person name="Mourched A.-S."/>
            <person name="Charusanti P."/>
            <person name="Shaw S."/>
            <person name="Blin K."/>
            <person name="Weber T."/>
        </authorList>
    </citation>
    <scope>NUCLEOTIDE SEQUENCE [LARGE SCALE GENOMIC DNA]</scope>
    <source>
        <strain evidence="4 5">NBC_00396</strain>
    </source>
</reference>
<sequence length="325" mass="35042">MFDPTPSTREAFRLPGVDRLRRLPGMRCLVEDLATFAVTADAWLRREPVLHNVLLTLVADRLSGDLPLSGDERFARVVDGGETVGAMVHTPPRGPLLGALPPAAARALADHFVRAAPSLVEVHGPVPAVAEFAQRYAECASLMAVRGTAQRIFALDAVRLPTGVPGHARPATAADRDLLVSWAVAFAAETSPGRRPVDLSGQVDARLRRGLLWLWEWAGRPVSTAWLSRPVADVVRVSGVFTPPGERGRGFASGCVAHVSWYALDAGATTCTLYTDLANPTSNRIYQALGYRRVAEAAQWRFAPPSEVLIKRFASETDPGLTQTS</sequence>
<dbReference type="SUPFAM" id="SSF55729">
    <property type="entry name" value="Acyl-CoA N-acyltransferases (Nat)"/>
    <property type="match status" value="1"/>
</dbReference>
<evidence type="ECO:0000259" key="3">
    <source>
        <dbReference type="PROSITE" id="PS51186"/>
    </source>
</evidence>
<keyword evidence="5" id="KW-1185">Reference proteome</keyword>
<dbReference type="PROSITE" id="PS51186">
    <property type="entry name" value="GNAT"/>
    <property type="match status" value="1"/>
</dbReference>
<dbReference type="RefSeq" id="WP_328371946.1">
    <property type="nucleotide sequence ID" value="NZ_CP107941.1"/>
</dbReference>
<evidence type="ECO:0000256" key="2">
    <source>
        <dbReference type="ARBA" id="ARBA00023315"/>
    </source>
</evidence>
<dbReference type="GO" id="GO:0016746">
    <property type="term" value="F:acyltransferase activity"/>
    <property type="evidence" value="ECO:0007669"/>
    <property type="project" value="UniProtKB-KW"/>
</dbReference>
<evidence type="ECO:0000256" key="1">
    <source>
        <dbReference type="ARBA" id="ARBA00022679"/>
    </source>
</evidence>
<dbReference type="InterPro" id="IPR000182">
    <property type="entry name" value="GNAT_dom"/>
</dbReference>
<keyword evidence="2 4" id="KW-0012">Acyltransferase</keyword>
<dbReference type="PANTHER" id="PTHR43877:SF2">
    <property type="entry name" value="AMINOALKYLPHOSPHONATE N-ACETYLTRANSFERASE-RELATED"/>
    <property type="match status" value="1"/>
</dbReference>
<dbReference type="PANTHER" id="PTHR43877">
    <property type="entry name" value="AMINOALKYLPHOSPHONATE N-ACETYLTRANSFERASE-RELATED-RELATED"/>
    <property type="match status" value="1"/>
</dbReference>
<name>A0ABZ1PHV8_9ACTN</name>
<dbReference type="Gene3D" id="3.40.630.30">
    <property type="match status" value="1"/>
</dbReference>
<dbReference type="EMBL" id="CP107941">
    <property type="protein sequence ID" value="WUI83202.1"/>
    <property type="molecule type" value="Genomic_DNA"/>
</dbReference>
<proteinExistence type="predicted"/>
<feature type="domain" description="N-acetyltransferase" evidence="3">
    <location>
        <begin position="166"/>
        <end position="315"/>
    </location>
</feature>
<keyword evidence="1 4" id="KW-0808">Transferase</keyword>
<accession>A0ABZ1PHV8</accession>
<dbReference type="Proteomes" id="UP001346877">
    <property type="component" value="Chromosome"/>
</dbReference>
<protein>
    <submittedName>
        <fullName evidence="4">GNAT family N-acetyltransferase</fullName>
        <ecNumber evidence="4">2.3.1.-</ecNumber>
    </submittedName>
</protein>
<organism evidence="4 5">
    <name type="scientific">Micromonospora zamorensis</name>
    <dbReference type="NCBI Taxonomy" id="709883"/>
    <lineage>
        <taxon>Bacteria</taxon>
        <taxon>Bacillati</taxon>
        <taxon>Actinomycetota</taxon>
        <taxon>Actinomycetes</taxon>
        <taxon>Micromonosporales</taxon>
        <taxon>Micromonosporaceae</taxon>
        <taxon>Micromonospora</taxon>
    </lineage>
</organism>
<dbReference type="InterPro" id="IPR016181">
    <property type="entry name" value="Acyl_CoA_acyltransferase"/>
</dbReference>
<dbReference type="InterPro" id="IPR050832">
    <property type="entry name" value="Bact_Acetyltransf"/>
</dbReference>
<gene>
    <name evidence="4" type="ORF">OG375_02135</name>
</gene>
<evidence type="ECO:0000313" key="4">
    <source>
        <dbReference type="EMBL" id="WUI83202.1"/>
    </source>
</evidence>
<dbReference type="EC" id="2.3.1.-" evidence="4"/>